<feature type="compositionally biased region" description="Acidic residues" evidence="1">
    <location>
        <begin position="738"/>
        <end position="751"/>
    </location>
</feature>
<feature type="region of interest" description="Disordered" evidence="1">
    <location>
        <begin position="1"/>
        <end position="91"/>
    </location>
</feature>
<evidence type="ECO:0000256" key="1">
    <source>
        <dbReference type="SAM" id="MobiDB-lite"/>
    </source>
</evidence>
<feature type="compositionally biased region" description="Basic and acidic residues" evidence="1">
    <location>
        <begin position="754"/>
        <end position="763"/>
    </location>
</feature>
<evidence type="ECO:0000313" key="3">
    <source>
        <dbReference type="Proteomes" id="UP000053558"/>
    </source>
</evidence>
<dbReference type="AlphaFoldDB" id="A0A5M3MMZ5"/>
<dbReference type="OrthoDB" id="2692291at2759"/>
<keyword evidence="3" id="KW-1185">Reference proteome</keyword>
<feature type="compositionally biased region" description="Basic residues" evidence="1">
    <location>
        <begin position="34"/>
        <end position="44"/>
    </location>
</feature>
<dbReference type="GeneID" id="19205432"/>
<feature type="compositionally biased region" description="Pro residues" evidence="1">
    <location>
        <begin position="442"/>
        <end position="451"/>
    </location>
</feature>
<reference evidence="3" key="1">
    <citation type="journal article" date="2012" name="Science">
        <title>The Paleozoic origin of enzymatic lignin decomposition reconstructed from 31 fungal genomes.</title>
        <authorList>
            <person name="Floudas D."/>
            <person name="Binder M."/>
            <person name="Riley R."/>
            <person name="Barry K."/>
            <person name="Blanchette R.A."/>
            <person name="Henrissat B."/>
            <person name="Martinez A.T."/>
            <person name="Otillar R."/>
            <person name="Spatafora J.W."/>
            <person name="Yadav J.S."/>
            <person name="Aerts A."/>
            <person name="Benoit I."/>
            <person name="Boyd A."/>
            <person name="Carlson A."/>
            <person name="Copeland A."/>
            <person name="Coutinho P.M."/>
            <person name="de Vries R.P."/>
            <person name="Ferreira P."/>
            <person name="Findley K."/>
            <person name="Foster B."/>
            <person name="Gaskell J."/>
            <person name="Glotzer D."/>
            <person name="Gorecki P."/>
            <person name="Heitman J."/>
            <person name="Hesse C."/>
            <person name="Hori C."/>
            <person name="Igarashi K."/>
            <person name="Jurgens J.A."/>
            <person name="Kallen N."/>
            <person name="Kersten P."/>
            <person name="Kohler A."/>
            <person name="Kuees U."/>
            <person name="Kumar T.K.A."/>
            <person name="Kuo A."/>
            <person name="LaButti K."/>
            <person name="Larrondo L.F."/>
            <person name="Lindquist E."/>
            <person name="Ling A."/>
            <person name="Lombard V."/>
            <person name="Lucas S."/>
            <person name="Lundell T."/>
            <person name="Martin R."/>
            <person name="McLaughlin D.J."/>
            <person name="Morgenstern I."/>
            <person name="Morin E."/>
            <person name="Murat C."/>
            <person name="Nagy L.G."/>
            <person name="Nolan M."/>
            <person name="Ohm R.A."/>
            <person name="Patyshakuliyeva A."/>
            <person name="Rokas A."/>
            <person name="Ruiz-Duenas F.J."/>
            <person name="Sabat G."/>
            <person name="Salamov A."/>
            <person name="Samejima M."/>
            <person name="Schmutz J."/>
            <person name="Slot J.C."/>
            <person name="St John F."/>
            <person name="Stenlid J."/>
            <person name="Sun H."/>
            <person name="Sun S."/>
            <person name="Syed K."/>
            <person name="Tsang A."/>
            <person name="Wiebenga A."/>
            <person name="Young D."/>
            <person name="Pisabarro A."/>
            <person name="Eastwood D.C."/>
            <person name="Martin F."/>
            <person name="Cullen D."/>
            <person name="Grigoriev I.V."/>
            <person name="Hibbett D.S."/>
        </authorList>
    </citation>
    <scope>NUCLEOTIDE SEQUENCE [LARGE SCALE GENOMIC DNA]</scope>
    <source>
        <strain evidence="3">RWD-64-598 SS2</strain>
    </source>
</reference>
<dbReference type="OMA" id="THEPAME"/>
<feature type="region of interest" description="Disordered" evidence="1">
    <location>
        <begin position="353"/>
        <end position="590"/>
    </location>
</feature>
<comment type="caution">
    <text evidence="2">The sequence shown here is derived from an EMBL/GenBank/DDBJ whole genome shotgun (WGS) entry which is preliminary data.</text>
</comment>
<protein>
    <submittedName>
        <fullName evidence="2">Uncharacterized protein</fullName>
    </submittedName>
</protein>
<feature type="compositionally biased region" description="Basic residues" evidence="1">
    <location>
        <begin position="501"/>
        <end position="517"/>
    </location>
</feature>
<feature type="compositionally biased region" description="Polar residues" evidence="1">
    <location>
        <begin position="518"/>
        <end position="527"/>
    </location>
</feature>
<dbReference type="Proteomes" id="UP000053558">
    <property type="component" value="Unassembled WGS sequence"/>
</dbReference>
<feature type="region of interest" description="Disordered" evidence="1">
    <location>
        <begin position="239"/>
        <end position="263"/>
    </location>
</feature>
<feature type="region of interest" description="Disordered" evidence="1">
    <location>
        <begin position="731"/>
        <end position="763"/>
    </location>
</feature>
<dbReference type="EMBL" id="JH711579">
    <property type="protein sequence ID" value="EIW80417.1"/>
    <property type="molecule type" value="Genomic_DNA"/>
</dbReference>
<gene>
    <name evidence="2" type="ORF">CONPUDRAFT_165944</name>
</gene>
<feature type="compositionally biased region" description="Low complexity" evidence="1">
    <location>
        <begin position="239"/>
        <end position="253"/>
    </location>
</feature>
<dbReference type="KEGG" id="cput:CONPUDRAFT_165944"/>
<feature type="compositionally biased region" description="Low complexity" evidence="1">
    <location>
        <begin position="1"/>
        <end position="19"/>
    </location>
</feature>
<evidence type="ECO:0000313" key="2">
    <source>
        <dbReference type="EMBL" id="EIW80417.1"/>
    </source>
</evidence>
<proteinExistence type="predicted"/>
<organism evidence="2 3">
    <name type="scientific">Coniophora puteana (strain RWD-64-598)</name>
    <name type="common">Brown rot fungus</name>
    <dbReference type="NCBI Taxonomy" id="741705"/>
    <lineage>
        <taxon>Eukaryota</taxon>
        <taxon>Fungi</taxon>
        <taxon>Dikarya</taxon>
        <taxon>Basidiomycota</taxon>
        <taxon>Agaricomycotina</taxon>
        <taxon>Agaricomycetes</taxon>
        <taxon>Agaricomycetidae</taxon>
        <taxon>Boletales</taxon>
        <taxon>Coniophorineae</taxon>
        <taxon>Coniophoraceae</taxon>
        <taxon>Coniophora</taxon>
    </lineage>
</organism>
<name>A0A5M3MMZ5_CONPW</name>
<dbReference type="RefSeq" id="XP_007769373.1">
    <property type="nucleotide sequence ID" value="XM_007771183.1"/>
</dbReference>
<sequence>MAPDVAASSARSRTRSSGIGTRGGPQRAPTTGEKKKRGRPRKIRPGTEARSGVDGDDDLTADAGGSTADAPADASGNVGQLHGMDVDGNTEEASFPENQIQLHANEEDMVQPGARNITQTQAYLSIFADHLASTKAHLSGSSQAHEQPPFNDFDEISDVAWTSSTHPWSRTELDAFFHALSIHSRWRPDLVAEDVSHAARSELAQGLSVAGTNVGGKSIAQVIELLDVMEQASAELAAREAFSSSSSSSTSVSGGRGTRYTHEPAMEVSDDWIVAEERMALEIIRTEEERDADAAAAFLQEANPDRRRRRYEWEDARAGKRRKSEVAGGLDALPSLGSGHLQVLDSILRATEGQRSEGEEEEQMEDPKDASQPPEAGHAEDEVDEEDAAPSRRGLGSSGDDAGVQEAEPSVHAQAVITDDMIDPALLGEEHYQAPSRRGSSPPTPALPPLAAPSAPSRAQTPPTPVSPATQSPLPTAAAVSAVDDPDQDDGVDPARLSPASRRRYQKRLYMRRKRASGSRSVNTSLSVLKPGRKKSSLSVAQDASRRGGRPKTKEKRRERTRTPAASVSRPGTPVAGEEGADGGEGEQSARLKFKGRGLKTRYKLRAAFANAGVDATWLQENGMDLFNLGSLGRLSGLASSPFNEEETATHAISPALVRFLQAAITAYVGDVAREAIVLREQERKIKERSRFWKFQEHSIPTSTVEEAIQITSIRHMNGKVASEDVGQRGVSIHGDEHEDGGDAEDEEEVQYENSHDKDDVCGRDPRMAVFYPPPSFGLSSFACLTPSLYEDRRRKFIKRQLPSSRSSSPSPMQGVLHLSPAYVVPPSRALGWEDDVMPSDTDEEALQGELNSEEAVNAVDEDAAREHERRLREAVGLIGHAEDSEGSC</sequence>
<accession>A0A5M3MMZ5</accession>
<feature type="compositionally biased region" description="Low complexity" evidence="1">
    <location>
        <begin position="61"/>
        <end position="76"/>
    </location>
</feature>